<gene>
    <name evidence="1" type="ORF">LLCLJKAH_00186</name>
</gene>
<dbReference type="EMBL" id="LR881104">
    <property type="protein sequence ID" value="CAD5236175.1"/>
    <property type="molecule type" value="Genomic_DNA"/>
</dbReference>
<evidence type="ECO:0000313" key="1">
    <source>
        <dbReference type="EMBL" id="CAD5236175.1"/>
    </source>
</evidence>
<protein>
    <submittedName>
        <fullName evidence="1">Uncharacterized protein</fullName>
    </submittedName>
</protein>
<sequence length="56" mass="6076">MTQDTGNIIANGVELVATIMERVADQDIVRPADHANNERETIAARIVSELTAREGV</sequence>
<organism evidence="1 2">
    <name type="scientific">Klebsiella phage vB_KvM-Eowyn</name>
    <dbReference type="NCBI Taxonomy" id="2762819"/>
    <lineage>
        <taxon>Viruses</taxon>
        <taxon>Duplodnaviria</taxon>
        <taxon>Heunggongvirae</taxon>
        <taxon>Uroviricota</taxon>
        <taxon>Caudoviricetes</taxon>
        <taxon>Chimalliviridae</taxon>
        <taxon>Eowynvirus</taxon>
        <taxon>Eowynvirus eowyn</taxon>
    </lineage>
</organism>
<keyword evidence="2" id="KW-1185">Reference proteome</keyword>
<accession>A0A7R8R546</accession>
<dbReference type="Proteomes" id="UP000596247">
    <property type="component" value="Chromosome"/>
</dbReference>
<name>A0A7R8R546_9CAUD</name>
<proteinExistence type="predicted"/>
<reference evidence="1 2" key="1">
    <citation type="submission" date="2020-09" db="EMBL/GenBank/DDBJ databases">
        <authorList>
            <person name="Jameson E."/>
        </authorList>
    </citation>
    <scope>NUCLEOTIDE SEQUENCE [LARGE SCALE GENOMIC DNA]</scope>
</reference>
<evidence type="ECO:0000313" key="2">
    <source>
        <dbReference type="Proteomes" id="UP000596247"/>
    </source>
</evidence>